<dbReference type="InterPro" id="IPR011990">
    <property type="entry name" value="TPR-like_helical_dom_sf"/>
</dbReference>
<dbReference type="InterPro" id="IPR001387">
    <property type="entry name" value="Cro/C1-type_HTH"/>
</dbReference>
<dbReference type="Pfam" id="PF01381">
    <property type="entry name" value="HTH_3"/>
    <property type="match status" value="1"/>
</dbReference>
<dbReference type="SUPFAM" id="SSF48452">
    <property type="entry name" value="TPR-like"/>
    <property type="match status" value="1"/>
</dbReference>
<organism evidence="2 3">
    <name type="scientific">Reticulibacter mediterranei</name>
    <dbReference type="NCBI Taxonomy" id="2778369"/>
    <lineage>
        <taxon>Bacteria</taxon>
        <taxon>Bacillati</taxon>
        <taxon>Chloroflexota</taxon>
        <taxon>Ktedonobacteria</taxon>
        <taxon>Ktedonobacterales</taxon>
        <taxon>Reticulibacteraceae</taxon>
        <taxon>Reticulibacter</taxon>
    </lineage>
</organism>
<evidence type="ECO:0000259" key="1">
    <source>
        <dbReference type="PROSITE" id="PS50943"/>
    </source>
</evidence>
<dbReference type="AlphaFoldDB" id="A0A8J3IZA4"/>
<dbReference type="Proteomes" id="UP000597444">
    <property type="component" value="Unassembled WGS sequence"/>
</dbReference>
<gene>
    <name evidence="2" type="ORF">KSF_095730</name>
</gene>
<comment type="caution">
    <text evidence="2">The sequence shown here is derived from an EMBL/GenBank/DDBJ whole genome shotgun (WGS) entry which is preliminary data.</text>
</comment>
<evidence type="ECO:0000313" key="3">
    <source>
        <dbReference type="Proteomes" id="UP000597444"/>
    </source>
</evidence>
<evidence type="ECO:0000313" key="2">
    <source>
        <dbReference type="EMBL" id="GHO99525.1"/>
    </source>
</evidence>
<dbReference type="RefSeq" id="WP_220210167.1">
    <property type="nucleotide sequence ID" value="NZ_BNJK01000002.1"/>
</dbReference>
<reference evidence="2" key="1">
    <citation type="submission" date="2020-10" db="EMBL/GenBank/DDBJ databases">
        <title>Taxonomic study of unclassified bacteria belonging to the class Ktedonobacteria.</title>
        <authorList>
            <person name="Yabe S."/>
            <person name="Wang C.M."/>
            <person name="Zheng Y."/>
            <person name="Sakai Y."/>
            <person name="Cavaletti L."/>
            <person name="Monciardini P."/>
            <person name="Donadio S."/>
        </authorList>
    </citation>
    <scope>NUCLEOTIDE SEQUENCE</scope>
    <source>
        <strain evidence="2">ID150040</strain>
    </source>
</reference>
<sequence length="403" mass="46332">MADEKNLIDNAFGDLVKSFREQRGWSQGELAEKWGHTREYVSQIERGKRKLEKQEQISRLAEILGIPYERLVAIGKATPPSKASTPLLQESDALLQALLEPAQNTVKMSWLIWHGNENIVDIESGLRNLIRRLDDALELYRGQFYKPALRIQAYAHEMLGKMAIERVKTREAIAHFQEMYDLAEELGDADLIARALIHQAEMLRRQHRFEAAIRRMSRAEEYIKKHKGISLHTQGMLWKASAINNYVGGDEKGFLKAIDEATAIAERLPITLDTLSTEFDKVEILQVRAIGLTQLWHPEKALEIYELTDKLRPYRPLRDLASYRIVKAQTYCQAGDVKTGVEHAMAGMAMAESFNSIRYVTRLRQLCERLSPTPIYDRRVKELYGEVQQSIERMSTSREEKGH</sequence>
<name>A0A8J3IZA4_9CHLR</name>
<dbReference type="PROSITE" id="PS50943">
    <property type="entry name" value="HTH_CROC1"/>
    <property type="match status" value="1"/>
</dbReference>
<dbReference type="Gene3D" id="1.25.40.10">
    <property type="entry name" value="Tetratricopeptide repeat domain"/>
    <property type="match status" value="1"/>
</dbReference>
<feature type="domain" description="HTH cro/C1-type" evidence="1">
    <location>
        <begin position="16"/>
        <end position="71"/>
    </location>
</feature>
<dbReference type="SUPFAM" id="SSF47413">
    <property type="entry name" value="lambda repressor-like DNA-binding domains"/>
    <property type="match status" value="1"/>
</dbReference>
<proteinExistence type="predicted"/>
<dbReference type="GO" id="GO:0003677">
    <property type="term" value="F:DNA binding"/>
    <property type="evidence" value="ECO:0007669"/>
    <property type="project" value="InterPro"/>
</dbReference>
<accession>A0A8J3IZA4</accession>
<protein>
    <recommendedName>
        <fullName evidence="1">HTH cro/C1-type domain-containing protein</fullName>
    </recommendedName>
</protein>
<dbReference type="Gene3D" id="1.10.260.40">
    <property type="entry name" value="lambda repressor-like DNA-binding domains"/>
    <property type="match status" value="1"/>
</dbReference>
<dbReference type="InterPro" id="IPR010982">
    <property type="entry name" value="Lambda_DNA-bd_dom_sf"/>
</dbReference>
<dbReference type="SMART" id="SM00530">
    <property type="entry name" value="HTH_XRE"/>
    <property type="match status" value="1"/>
</dbReference>
<keyword evidence="3" id="KW-1185">Reference proteome</keyword>
<dbReference type="EMBL" id="BNJK01000002">
    <property type="protein sequence ID" value="GHO99525.1"/>
    <property type="molecule type" value="Genomic_DNA"/>
</dbReference>
<dbReference type="CDD" id="cd00093">
    <property type="entry name" value="HTH_XRE"/>
    <property type="match status" value="1"/>
</dbReference>